<dbReference type="EMBL" id="CCBN010000001">
    <property type="protein sequence ID" value="CDO51605.1"/>
    <property type="molecule type" value="Genomic_DNA"/>
</dbReference>
<dbReference type="Pfam" id="PF06127">
    <property type="entry name" value="Mpo1-like"/>
    <property type="match status" value="1"/>
</dbReference>
<feature type="transmembrane region" description="Helical" evidence="1">
    <location>
        <begin position="118"/>
        <end position="137"/>
    </location>
</feature>
<feature type="transmembrane region" description="Helical" evidence="1">
    <location>
        <begin position="83"/>
        <end position="106"/>
    </location>
</feature>
<keyword evidence="1" id="KW-1133">Transmembrane helix</keyword>
<dbReference type="OrthoDB" id="2124888at2759"/>
<keyword evidence="1" id="KW-0472">Membrane</keyword>
<sequence length="201" mass="21846">MANPTTSSSPALSSSGKSGILDLQEQLGFYRKYHHDTTNVLIHVVFVPTILFSTLTLFTRFTLPGLAAYPEINIGTLGALGYGIFYTLLDVKFGLPSLLVLVAATLKLSALRGTGDGVAWLLFVVGWVVQFIGHGVFEGRAPALLDNLVQALVLAPFFVTFEVAHFLGYRREVLDEIDRKIAPELEAFHAAKRGKKAAKAN</sequence>
<dbReference type="PANTHER" id="PTHR28026:SF9">
    <property type="entry name" value="2-HYDROXY-PALMITIC ACID DIOXYGENASE MPO1"/>
    <property type="match status" value="1"/>
</dbReference>
<dbReference type="PANTHER" id="PTHR28026">
    <property type="entry name" value="DUF962 DOMAIN PROTEIN (AFU_ORTHOLOGUE AFUA_8G05310)"/>
    <property type="match status" value="1"/>
</dbReference>
<dbReference type="Proteomes" id="UP000242525">
    <property type="component" value="Unassembled WGS sequence"/>
</dbReference>
<dbReference type="GO" id="GO:0046521">
    <property type="term" value="P:sphingoid catabolic process"/>
    <property type="evidence" value="ECO:0007669"/>
    <property type="project" value="TreeGrafter"/>
</dbReference>
<comment type="caution">
    <text evidence="2">The sequence shown here is derived from an EMBL/GenBank/DDBJ whole genome shotgun (WGS) entry which is preliminary data.</text>
</comment>
<protein>
    <submittedName>
        <fullName evidence="2">Uncharacterized protein</fullName>
    </submittedName>
</protein>
<keyword evidence="1" id="KW-0812">Transmembrane</keyword>
<accession>A0A0J9X3E0</accession>
<feature type="transmembrane region" description="Helical" evidence="1">
    <location>
        <begin position="40"/>
        <end position="63"/>
    </location>
</feature>
<evidence type="ECO:0000313" key="2">
    <source>
        <dbReference type="EMBL" id="CDO51605.1"/>
    </source>
</evidence>
<proteinExistence type="predicted"/>
<gene>
    <name evidence="2" type="ORF">BN980_GECA01s09096g</name>
</gene>
<dbReference type="GO" id="GO:0005783">
    <property type="term" value="C:endoplasmic reticulum"/>
    <property type="evidence" value="ECO:0007669"/>
    <property type="project" value="TreeGrafter"/>
</dbReference>
<reference evidence="2" key="1">
    <citation type="submission" date="2014-03" db="EMBL/GenBank/DDBJ databases">
        <authorList>
            <person name="Casaregola S."/>
        </authorList>
    </citation>
    <scope>NUCLEOTIDE SEQUENCE [LARGE SCALE GENOMIC DNA]</scope>
    <source>
        <strain evidence="2">CLIB 918</strain>
    </source>
</reference>
<dbReference type="GO" id="GO:0016020">
    <property type="term" value="C:membrane"/>
    <property type="evidence" value="ECO:0007669"/>
    <property type="project" value="GOC"/>
</dbReference>
<evidence type="ECO:0000313" key="3">
    <source>
        <dbReference type="Proteomes" id="UP000242525"/>
    </source>
</evidence>
<dbReference type="InterPro" id="IPR009305">
    <property type="entry name" value="Mpo1-like"/>
</dbReference>
<feature type="transmembrane region" description="Helical" evidence="1">
    <location>
        <begin position="149"/>
        <end position="169"/>
    </location>
</feature>
<keyword evidence="3" id="KW-1185">Reference proteome</keyword>
<name>A0A0J9X3E0_GEOCN</name>
<evidence type="ECO:0000256" key="1">
    <source>
        <dbReference type="SAM" id="Phobius"/>
    </source>
</evidence>
<dbReference type="AlphaFoldDB" id="A0A0J9X3E0"/>
<organism evidence="2 3">
    <name type="scientific">Geotrichum candidum</name>
    <name type="common">Oospora lactis</name>
    <name type="synonym">Dipodascus geotrichum</name>
    <dbReference type="NCBI Taxonomy" id="1173061"/>
    <lineage>
        <taxon>Eukaryota</taxon>
        <taxon>Fungi</taxon>
        <taxon>Dikarya</taxon>
        <taxon>Ascomycota</taxon>
        <taxon>Saccharomycotina</taxon>
        <taxon>Dipodascomycetes</taxon>
        <taxon>Dipodascales</taxon>
        <taxon>Dipodascaceae</taxon>
        <taxon>Geotrichum</taxon>
    </lineage>
</organism>